<gene>
    <name evidence="1" type="ORF">RHMOL_Rhmol13G0039300</name>
</gene>
<protein>
    <submittedName>
        <fullName evidence="1">Uncharacterized protein</fullName>
    </submittedName>
</protein>
<evidence type="ECO:0000313" key="2">
    <source>
        <dbReference type="Proteomes" id="UP001062846"/>
    </source>
</evidence>
<dbReference type="Proteomes" id="UP001062846">
    <property type="component" value="Chromosome 13"/>
</dbReference>
<name>A0ACC0L3S9_RHOML</name>
<accession>A0ACC0L3S9</accession>
<sequence length="169" mass="19643">MYWRARICTMGGDRITAMHSIASASNEGHSLFFPASIKYEPVDLSAASENKIVHEVKHPEKVKFEEFDETLSPLKPIEPFRFGENPRNDGKRYKGADVQAAHISPLHTGRDDELERTTALRMRAINARLSPRRRPNRSDNRQVRRNPKKPNTRSSTLYKDLKKNDYYWF</sequence>
<organism evidence="1 2">
    <name type="scientific">Rhododendron molle</name>
    <name type="common">Chinese azalea</name>
    <name type="synonym">Azalea mollis</name>
    <dbReference type="NCBI Taxonomy" id="49168"/>
    <lineage>
        <taxon>Eukaryota</taxon>
        <taxon>Viridiplantae</taxon>
        <taxon>Streptophyta</taxon>
        <taxon>Embryophyta</taxon>
        <taxon>Tracheophyta</taxon>
        <taxon>Spermatophyta</taxon>
        <taxon>Magnoliopsida</taxon>
        <taxon>eudicotyledons</taxon>
        <taxon>Gunneridae</taxon>
        <taxon>Pentapetalae</taxon>
        <taxon>asterids</taxon>
        <taxon>Ericales</taxon>
        <taxon>Ericaceae</taxon>
        <taxon>Ericoideae</taxon>
        <taxon>Rhodoreae</taxon>
        <taxon>Rhododendron</taxon>
    </lineage>
</organism>
<reference evidence="1" key="1">
    <citation type="submission" date="2022-02" db="EMBL/GenBank/DDBJ databases">
        <title>Plant Genome Project.</title>
        <authorList>
            <person name="Zhang R.-G."/>
        </authorList>
    </citation>
    <scope>NUCLEOTIDE SEQUENCE</scope>
    <source>
        <strain evidence="1">AT1</strain>
    </source>
</reference>
<proteinExistence type="predicted"/>
<keyword evidence="2" id="KW-1185">Reference proteome</keyword>
<dbReference type="EMBL" id="CM046400">
    <property type="protein sequence ID" value="KAI8522984.1"/>
    <property type="molecule type" value="Genomic_DNA"/>
</dbReference>
<comment type="caution">
    <text evidence="1">The sequence shown here is derived from an EMBL/GenBank/DDBJ whole genome shotgun (WGS) entry which is preliminary data.</text>
</comment>
<evidence type="ECO:0000313" key="1">
    <source>
        <dbReference type="EMBL" id="KAI8522984.1"/>
    </source>
</evidence>